<feature type="compositionally biased region" description="Low complexity" evidence="1">
    <location>
        <begin position="42"/>
        <end position="52"/>
    </location>
</feature>
<evidence type="ECO:0000256" key="1">
    <source>
        <dbReference type="SAM" id="MobiDB-lite"/>
    </source>
</evidence>
<feature type="region of interest" description="Disordered" evidence="1">
    <location>
        <begin position="29"/>
        <end position="59"/>
    </location>
</feature>
<evidence type="ECO:0000256" key="2">
    <source>
        <dbReference type="SAM" id="SignalP"/>
    </source>
</evidence>
<name>A0A2P8EFI8_9ACTN</name>
<evidence type="ECO:0000313" key="4">
    <source>
        <dbReference type="Proteomes" id="UP000243528"/>
    </source>
</evidence>
<dbReference type="OrthoDB" id="2678967at2"/>
<organism evidence="3 4">
    <name type="scientific">Haloactinopolyspora alba</name>
    <dbReference type="NCBI Taxonomy" id="648780"/>
    <lineage>
        <taxon>Bacteria</taxon>
        <taxon>Bacillati</taxon>
        <taxon>Actinomycetota</taxon>
        <taxon>Actinomycetes</taxon>
        <taxon>Jiangellales</taxon>
        <taxon>Jiangellaceae</taxon>
        <taxon>Haloactinopolyspora</taxon>
    </lineage>
</organism>
<dbReference type="AlphaFoldDB" id="A0A2P8EFI8"/>
<feature type="signal peptide" evidence="2">
    <location>
        <begin position="1"/>
        <end position="29"/>
    </location>
</feature>
<dbReference type="RefSeq" id="WP_106535318.1">
    <property type="nucleotide sequence ID" value="NZ_ML142897.1"/>
</dbReference>
<reference evidence="3 4" key="1">
    <citation type="submission" date="2018-03" db="EMBL/GenBank/DDBJ databases">
        <title>Genomic Encyclopedia of Archaeal and Bacterial Type Strains, Phase II (KMG-II): from individual species to whole genera.</title>
        <authorList>
            <person name="Goeker M."/>
        </authorList>
    </citation>
    <scope>NUCLEOTIDE SEQUENCE [LARGE SCALE GENOMIC DNA]</scope>
    <source>
        <strain evidence="3 4">DSM 45211</strain>
    </source>
</reference>
<proteinExistence type="predicted"/>
<comment type="caution">
    <text evidence="3">The sequence shown here is derived from an EMBL/GenBank/DDBJ whole genome shotgun (WGS) entry which is preliminary data.</text>
</comment>
<keyword evidence="4" id="KW-1185">Reference proteome</keyword>
<gene>
    <name evidence="3" type="ORF">CLV30_101205</name>
</gene>
<dbReference type="Proteomes" id="UP000243528">
    <property type="component" value="Unassembled WGS sequence"/>
</dbReference>
<accession>A0A2P8EFI8</accession>
<protein>
    <submittedName>
        <fullName evidence="3">Uncharacterized protein</fullName>
    </submittedName>
</protein>
<dbReference type="EMBL" id="PYGE01000001">
    <property type="protein sequence ID" value="PSL08235.1"/>
    <property type="molecule type" value="Genomic_DNA"/>
</dbReference>
<sequence>MALSAPLRRLLVTVCAPTLLATAITSAHADPAPAEPAPGTPEPATAPTGAAPGERDGTDVDELKLSNAWVPRSQQLRFGAEPLDYVTDAATRAAGSATCSITANEATAMVIAMTWPEVSPSGAPPSPMTLSRYDTQPSLGDPQNRAPGLWFHPGIGMWQLDSAGLGTDFTAAEAMDTKYAAERMAPFIVDKYCARRADGAGRAAARAHAWTDWVACREGACENTYQRALDGVVTDDSVGRYGGAEPRRCWYRGAAHDCMFVDPAAAQGSDWWAAPGGGRSPVAAPFYVIRLDGVRTTELRYWLTLDSGAAGDVEVVRPFGANARGGLTWRQGPGMCDMTAWRGDC</sequence>
<feature type="chain" id="PRO_5015132843" evidence="2">
    <location>
        <begin position="30"/>
        <end position="345"/>
    </location>
</feature>
<keyword evidence="2" id="KW-0732">Signal</keyword>
<evidence type="ECO:0000313" key="3">
    <source>
        <dbReference type="EMBL" id="PSL08235.1"/>
    </source>
</evidence>